<dbReference type="CDD" id="cd00841">
    <property type="entry name" value="MPP_YfcE"/>
    <property type="match status" value="1"/>
</dbReference>
<dbReference type="GO" id="GO:0046872">
    <property type="term" value="F:metal ion binding"/>
    <property type="evidence" value="ECO:0007669"/>
    <property type="project" value="UniProtKB-KW"/>
</dbReference>
<dbReference type="InterPro" id="IPR041802">
    <property type="entry name" value="MPP_YfcE"/>
</dbReference>
<dbReference type="GO" id="GO:0016787">
    <property type="term" value="F:hydrolase activity"/>
    <property type="evidence" value="ECO:0007669"/>
    <property type="project" value="UniProtKB-UniRule"/>
</dbReference>
<dbReference type="NCBIfam" id="TIGR00040">
    <property type="entry name" value="yfcE"/>
    <property type="match status" value="1"/>
</dbReference>
<dbReference type="InterPro" id="IPR024654">
    <property type="entry name" value="Calcineurin-like_PHP_lpxH"/>
</dbReference>
<protein>
    <recommendedName>
        <fullName evidence="2">Phosphoesterase</fullName>
        <ecNumber evidence="2">3.1.4.-</ecNumber>
    </recommendedName>
</protein>
<dbReference type="NCBIfam" id="NF006988">
    <property type="entry name" value="PRK09453.1"/>
    <property type="match status" value="1"/>
</dbReference>
<dbReference type="InterPro" id="IPR000979">
    <property type="entry name" value="Phosphodiesterase_MJ0936/Vps29"/>
</dbReference>
<dbReference type="SUPFAM" id="SSF56300">
    <property type="entry name" value="Metallo-dependent phosphatases"/>
    <property type="match status" value="1"/>
</dbReference>
<dbReference type="EMBL" id="NDYC01000031">
    <property type="protein sequence ID" value="OXZ26845.1"/>
    <property type="molecule type" value="Genomic_DNA"/>
</dbReference>
<evidence type="ECO:0000313" key="4">
    <source>
        <dbReference type="EMBL" id="OXZ26845.1"/>
    </source>
</evidence>
<evidence type="ECO:0000313" key="5">
    <source>
        <dbReference type="Proteomes" id="UP000215413"/>
    </source>
</evidence>
<evidence type="ECO:0000259" key="3">
    <source>
        <dbReference type="Pfam" id="PF12850"/>
    </source>
</evidence>
<dbReference type="AlphaFoldDB" id="A0A233V386"/>
<sequence length="180" mass="20098">MKIGVISDTHGSLENTRKALEILKDCDTILHLGDVLYHGPRNALPEDYNPKHLAVILKSMDNVIYTRGNCDSDVDQMVIEHDLTQKHRIINIGKFRIFTIHGYEEDEDKRIRIAKANNCDIVITGHTHVKVLEEKGGVVLLNPGSPSIPKDGVKSVAIIDEDEIKLIDTDSNKVLSSLKI</sequence>
<dbReference type="PANTHER" id="PTHR43165">
    <property type="entry name" value="METALLOPHOSPHOESTERASE"/>
    <property type="match status" value="1"/>
</dbReference>
<comment type="similarity">
    <text evidence="1 2">Belongs to the metallophosphoesterase superfamily. YfcE family.</text>
</comment>
<accession>A0A233V386</accession>
<dbReference type="PANTHER" id="PTHR43165:SF1">
    <property type="entry name" value="PHOSPHODIESTERASE MJ0936"/>
    <property type="match status" value="1"/>
</dbReference>
<dbReference type="Pfam" id="PF12850">
    <property type="entry name" value="Metallophos_2"/>
    <property type="match status" value="1"/>
</dbReference>
<keyword evidence="2" id="KW-0479">Metal-binding</keyword>
<dbReference type="Gene3D" id="3.60.21.10">
    <property type="match status" value="1"/>
</dbReference>
<name>A0A233V386_FINMA</name>
<evidence type="ECO:0000256" key="1">
    <source>
        <dbReference type="ARBA" id="ARBA00008950"/>
    </source>
</evidence>
<dbReference type="InterPro" id="IPR053193">
    <property type="entry name" value="MetalloPDE_YfcE-like"/>
</dbReference>
<dbReference type="EC" id="3.1.4.-" evidence="2"/>
<dbReference type="RefSeq" id="WP_094206047.1">
    <property type="nucleotide sequence ID" value="NZ_NDYC01000031.1"/>
</dbReference>
<comment type="caution">
    <text evidence="4">The sequence shown here is derived from an EMBL/GenBank/DDBJ whole genome shotgun (WGS) entry which is preliminary data.</text>
</comment>
<feature type="domain" description="Calcineurin-like phosphoesterase" evidence="3">
    <location>
        <begin position="1"/>
        <end position="162"/>
    </location>
</feature>
<dbReference type="InterPro" id="IPR029052">
    <property type="entry name" value="Metallo-depent_PP-like"/>
</dbReference>
<proteinExistence type="inferred from homology"/>
<organism evidence="4 5">
    <name type="scientific">Finegoldia magna</name>
    <name type="common">Peptostreptococcus magnus</name>
    <dbReference type="NCBI Taxonomy" id="1260"/>
    <lineage>
        <taxon>Bacteria</taxon>
        <taxon>Bacillati</taxon>
        <taxon>Bacillota</taxon>
        <taxon>Tissierellia</taxon>
        <taxon>Tissierellales</taxon>
        <taxon>Peptoniphilaceae</taxon>
        <taxon>Finegoldia</taxon>
    </lineage>
</organism>
<gene>
    <name evidence="4" type="ORF">B9N49_06695</name>
</gene>
<comment type="cofactor">
    <cofactor evidence="2">
        <name>a divalent metal cation</name>
        <dbReference type="ChEBI" id="CHEBI:60240"/>
    </cofactor>
</comment>
<evidence type="ECO:0000256" key="2">
    <source>
        <dbReference type="RuleBase" id="RU362039"/>
    </source>
</evidence>
<dbReference type="Proteomes" id="UP000215413">
    <property type="component" value="Unassembled WGS sequence"/>
</dbReference>
<reference evidence="5" key="1">
    <citation type="submission" date="2017-04" db="EMBL/GenBank/DDBJ databases">
        <title>Finegoldia magna isolated from orthopedic joint implant-associated infections.</title>
        <authorList>
            <person name="Bjorklund S."/>
            <person name="Bruggemann H."/>
            <person name="Jensen A."/>
            <person name="Hellmark B."/>
            <person name="Soderquist B."/>
        </authorList>
    </citation>
    <scope>NUCLEOTIDE SEQUENCE [LARGE SCALE GENOMIC DNA]</scope>
    <source>
        <strain evidence="5">CCUG 54800</strain>
    </source>
</reference>